<dbReference type="GO" id="GO:0047840">
    <property type="term" value="F:dCTP diphosphatase activity"/>
    <property type="evidence" value="ECO:0007669"/>
    <property type="project" value="TreeGrafter"/>
</dbReference>
<feature type="region of interest" description="Disordered" evidence="1">
    <location>
        <begin position="1"/>
        <end position="58"/>
    </location>
</feature>
<feature type="compositionally biased region" description="Basic and acidic residues" evidence="1">
    <location>
        <begin position="1"/>
        <end position="23"/>
    </location>
</feature>
<reference evidence="2 3" key="1">
    <citation type="journal article" date="2016" name="Nat. Commun.">
        <title>Extremotolerant tardigrade genome and improved radiotolerance of human cultured cells by tardigrade-unique protein.</title>
        <authorList>
            <person name="Hashimoto T."/>
            <person name="Horikawa D.D."/>
            <person name="Saito Y."/>
            <person name="Kuwahara H."/>
            <person name="Kozuka-Hata H."/>
            <person name="Shin-I T."/>
            <person name="Minakuchi Y."/>
            <person name="Ohishi K."/>
            <person name="Motoyama A."/>
            <person name="Aizu T."/>
            <person name="Enomoto A."/>
            <person name="Kondo K."/>
            <person name="Tanaka S."/>
            <person name="Hara Y."/>
            <person name="Koshikawa S."/>
            <person name="Sagara H."/>
            <person name="Miura T."/>
            <person name="Yokobori S."/>
            <person name="Miyagawa K."/>
            <person name="Suzuki Y."/>
            <person name="Kubo T."/>
            <person name="Oyama M."/>
            <person name="Kohara Y."/>
            <person name="Fujiyama A."/>
            <person name="Arakawa K."/>
            <person name="Katayama T."/>
            <person name="Toyoda A."/>
            <person name="Kunieda T."/>
        </authorList>
    </citation>
    <scope>NUCLEOTIDE SEQUENCE [LARGE SCALE GENOMIC DNA]</scope>
    <source>
        <strain evidence="2 3">YOKOZUNA-1</strain>
    </source>
</reference>
<gene>
    <name evidence="2" type="primary">RvY_14384</name>
    <name evidence="2" type="synonym">RvY_14384.1</name>
    <name evidence="2" type="ORF">RvY_14384-1</name>
</gene>
<dbReference type="STRING" id="947166.A0A1D1VUY1"/>
<keyword evidence="3" id="KW-1185">Reference proteome</keyword>
<name>A0A1D1VUY1_RAMVA</name>
<dbReference type="PANTHER" id="PTHR46523:SF1">
    <property type="entry name" value="DCTP PYROPHOSPHATASE 1"/>
    <property type="match status" value="1"/>
</dbReference>
<dbReference type="AlphaFoldDB" id="A0A1D1VUY1"/>
<dbReference type="GO" id="GO:0042262">
    <property type="term" value="P:DNA protection"/>
    <property type="evidence" value="ECO:0007669"/>
    <property type="project" value="TreeGrafter"/>
</dbReference>
<dbReference type="Gene3D" id="1.10.287.1080">
    <property type="entry name" value="MazG-like"/>
    <property type="match status" value="1"/>
</dbReference>
<organism evidence="2 3">
    <name type="scientific">Ramazzottius varieornatus</name>
    <name type="common">Water bear</name>
    <name type="synonym">Tardigrade</name>
    <dbReference type="NCBI Taxonomy" id="947166"/>
    <lineage>
        <taxon>Eukaryota</taxon>
        <taxon>Metazoa</taxon>
        <taxon>Ecdysozoa</taxon>
        <taxon>Tardigrada</taxon>
        <taxon>Eutardigrada</taxon>
        <taxon>Parachela</taxon>
        <taxon>Hypsibioidea</taxon>
        <taxon>Ramazzottiidae</taxon>
        <taxon>Ramazzottius</taxon>
    </lineage>
</organism>
<accession>A0A1D1VUY1</accession>
<feature type="compositionally biased region" description="Acidic residues" evidence="1">
    <location>
        <begin position="26"/>
        <end position="48"/>
    </location>
</feature>
<evidence type="ECO:0000313" key="3">
    <source>
        <dbReference type="Proteomes" id="UP000186922"/>
    </source>
</evidence>
<dbReference type="EMBL" id="BDGG01000010">
    <property type="protein sequence ID" value="GAV04043.1"/>
    <property type="molecule type" value="Genomic_DNA"/>
</dbReference>
<dbReference type="CDD" id="cd11537">
    <property type="entry name" value="NTP-PPase_RS21-C6_like"/>
    <property type="match status" value="1"/>
</dbReference>
<evidence type="ECO:0000313" key="2">
    <source>
        <dbReference type="EMBL" id="GAV04043.1"/>
    </source>
</evidence>
<dbReference type="Proteomes" id="UP000186922">
    <property type="component" value="Unassembled WGS sequence"/>
</dbReference>
<proteinExistence type="predicted"/>
<dbReference type="Pfam" id="PF12643">
    <property type="entry name" value="MazG-like"/>
    <property type="match status" value="1"/>
</dbReference>
<dbReference type="SUPFAM" id="SSF101386">
    <property type="entry name" value="all-alpha NTP pyrophosphatases"/>
    <property type="match status" value="1"/>
</dbReference>
<sequence length="401" mass="45422">MMDSVELDRMNEADSMQDEHIAESEISAETETPAEEDQGLMTEGEDDNGLSMHGGHKRKVDDMDEIGEHTQEELIDGSTKKFSLPTILYHDGNNGIAKVLMTEDPVLGNIYYDSNDYKYFRTEDSMESILKKLSDEEVLDQYANDTMPNQFQGTASAVVRLSDAQKADAVDFLRDDGNGGWKQSRTGNGQVWNMDLTESRPFIRIYYRSDTAAGFKRIVAYFVPNVASREVAANFAVVMYYWSDGKIPQPFTCKKQRPATPGKPKDDGGKKEKPAFCFAAAPTLERIRLMQQKFVEARDWQKFHTPRNLVMAMVGEVGEVAELFQWKGEVEAGLADWDRKDKSALEQELADVAIYLIRLADVCKVNLPKAIEKKMQINATRYPVDKVFGSCKKYTEYTKKK</sequence>
<dbReference type="GO" id="GO:0005829">
    <property type="term" value="C:cytosol"/>
    <property type="evidence" value="ECO:0007669"/>
    <property type="project" value="TreeGrafter"/>
</dbReference>
<dbReference type="GO" id="GO:0006253">
    <property type="term" value="P:dCTP catabolic process"/>
    <property type="evidence" value="ECO:0007669"/>
    <property type="project" value="TreeGrafter"/>
</dbReference>
<dbReference type="PANTHER" id="PTHR46523">
    <property type="entry name" value="DCTP PYROPHOSPHATASE 1"/>
    <property type="match status" value="1"/>
</dbReference>
<dbReference type="InterPro" id="IPR052555">
    <property type="entry name" value="dCTP_Pyrophosphatase"/>
</dbReference>
<evidence type="ECO:0000256" key="1">
    <source>
        <dbReference type="SAM" id="MobiDB-lite"/>
    </source>
</evidence>
<feature type="compositionally biased region" description="Basic and acidic residues" evidence="1">
    <location>
        <begin position="263"/>
        <end position="272"/>
    </location>
</feature>
<evidence type="ECO:0008006" key="4">
    <source>
        <dbReference type="Google" id="ProtNLM"/>
    </source>
</evidence>
<dbReference type="OrthoDB" id="411123at2759"/>
<protein>
    <recommendedName>
        <fullName evidence="4">dCTP pyrophosphatase 1</fullName>
    </recommendedName>
</protein>
<comment type="caution">
    <text evidence="2">The sequence shown here is derived from an EMBL/GenBank/DDBJ whole genome shotgun (WGS) entry which is preliminary data.</text>
</comment>
<feature type="region of interest" description="Disordered" evidence="1">
    <location>
        <begin position="252"/>
        <end position="272"/>
    </location>
</feature>
<dbReference type="InterPro" id="IPR025984">
    <property type="entry name" value="DCTPP"/>
</dbReference>